<dbReference type="EMBL" id="CABFNQ020000673">
    <property type="protein sequence ID" value="CAH0021880.1"/>
    <property type="molecule type" value="Genomic_DNA"/>
</dbReference>
<evidence type="ECO:0000313" key="2">
    <source>
        <dbReference type="Proteomes" id="UP000696573"/>
    </source>
</evidence>
<proteinExistence type="predicted"/>
<dbReference type="AlphaFoldDB" id="A0A9N9YKX9"/>
<gene>
    <name evidence="1" type="ORF">CRHIZ90672A_00005987</name>
</gene>
<protein>
    <submittedName>
        <fullName evidence="1">Uncharacterized protein</fullName>
    </submittedName>
</protein>
<organism evidence="1 2">
    <name type="scientific">Clonostachys rhizophaga</name>
    <dbReference type="NCBI Taxonomy" id="160324"/>
    <lineage>
        <taxon>Eukaryota</taxon>
        <taxon>Fungi</taxon>
        <taxon>Dikarya</taxon>
        <taxon>Ascomycota</taxon>
        <taxon>Pezizomycotina</taxon>
        <taxon>Sordariomycetes</taxon>
        <taxon>Hypocreomycetidae</taxon>
        <taxon>Hypocreales</taxon>
        <taxon>Bionectriaceae</taxon>
        <taxon>Clonostachys</taxon>
    </lineage>
</organism>
<dbReference type="OrthoDB" id="2895307at2759"/>
<name>A0A9N9YKX9_9HYPO</name>
<sequence>MGSGSINTSTLIQTNALLQKRLPDSINICYRDTFLIDSSLPNKSTAAILTTIPWRGPIITVGRDGRSLDPESCRDLNINNFQYIADHLIAYSRWSLDITPGKSHQEVVKGIRINCLGDRKIFGKPLYKPVDILSIDSVFSQFWKDTSDIADRIGLPILTRQCPQSLRWIRTKGQYDFGSKSPDNNQNATFLYLCCDPKADSLPAGPGWSMASFK</sequence>
<keyword evidence="2" id="KW-1185">Reference proteome</keyword>
<comment type="caution">
    <text evidence="1">The sequence shown here is derived from an EMBL/GenBank/DDBJ whole genome shotgun (WGS) entry which is preliminary data.</text>
</comment>
<dbReference type="Proteomes" id="UP000696573">
    <property type="component" value="Unassembled WGS sequence"/>
</dbReference>
<accession>A0A9N9YKX9</accession>
<reference evidence="1" key="1">
    <citation type="submission" date="2021-10" db="EMBL/GenBank/DDBJ databases">
        <authorList>
            <person name="Piombo E."/>
        </authorList>
    </citation>
    <scope>NUCLEOTIDE SEQUENCE</scope>
</reference>
<evidence type="ECO:0000313" key="1">
    <source>
        <dbReference type="EMBL" id="CAH0021880.1"/>
    </source>
</evidence>